<dbReference type="Proteomes" id="UP001235939">
    <property type="component" value="Chromosome 22"/>
</dbReference>
<proteinExistence type="inferred from homology"/>
<evidence type="ECO:0000313" key="4">
    <source>
        <dbReference type="EMBL" id="UYV82877.1"/>
    </source>
</evidence>
<comment type="similarity">
    <text evidence="2">Belongs to the SLX9 family.</text>
</comment>
<evidence type="ECO:0000313" key="5">
    <source>
        <dbReference type="Proteomes" id="UP001235939"/>
    </source>
</evidence>
<evidence type="ECO:0000256" key="1">
    <source>
        <dbReference type="ARBA" id="ARBA00004604"/>
    </source>
</evidence>
<sequence>MNAKPNTRDVRWQGIWRQEISRRDGVNVRQAGEQRQGAVRQESCIGQESSRRWQVELEAEGSAWERFRARGEAGVLSEEPSPEACGFPIGMLESALVLVESSRPPGRGHPPQVRWLDHRKGISVSGSVLPRLKAASGSISTLHNHQRKERFALESPMSPALTISWQYGSFFSMIEQDDQEVPYATSLGYGLSAYMFLVSNPEVAGPAAMGKVRKFRRIGAKLAEIDKRAEEKKQQAECNVAQDENPLKKLNPVQLLKQVDDFDTESVITYLTESGQRTTKKNKQALKKLFLHQKLQSAQEEKKKQKKIKKQQQLVGDLNPMKDALPDMELLQKMLDSKDQVPRVHSKPRVNLKAKKRQDLTLQGISTYHQILDFQPFKENPFQAIATHLKNKIDAEKMEQ</sequence>
<organism evidence="4 5">
    <name type="scientific">Cordylochernes scorpioides</name>
    <dbReference type="NCBI Taxonomy" id="51811"/>
    <lineage>
        <taxon>Eukaryota</taxon>
        <taxon>Metazoa</taxon>
        <taxon>Ecdysozoa</taxon>
        <taxon>Arthropoda</taxon>
        <taxon>Chelicerata</taxon>
        <taxon>Arachnida</taxon>
        <taxon>Pseudoscorpiones</taxon>
        <taxon>Cheliferoidea</taxon>
        <taxon>Chernetidae</taxon>
        <taxon>Cordylochernes</taxon>
    </lineage>
</organism>
<dbReference type="EMBL" id="CP092884">
    <property type="protein sequence ID" value="UYV82877.1"/>
    <property type="molecule type" value="Genomic_DNA"/>
</dbReference>
<evidence type="ECO:0000256" key="2">
    <source>
        <dbReference type="ARBA" id="ARBA00011022"/>
    </source>
</evidence>
<keyword evidence="5" id="KW-1185">Reference proteome</keyword>
<name>A0ABY6LRU7_9ARAC</name>
<accession>A0ABY6LRU7</accession>
<comment type="subcellular location">
    <subcellularLocation>
        <location evidence="1">Nucleus</location>
        <location evidence="1">Nucleolus</location>
    </subcellularLocation>
</comment>
<reference evidence="4 5" key="1">
    <citation type="submission" date="2022-03" db="EMBL/GenBank/DDBJ databases">
        <title>A chromosomal length assembly of Cordylochernes scorpioides.</title>
        <authorList>
            <person name="Zeh D."/>
            <person name="Zeh J."/>
        </authorList>
    </citation>
    <scope>NUCLEOTIDE SEQUENCE [LARGE SCALE GENOMIC DNA]</scope>
    <source>
        <strain evidence="4">IN4F17</strain>
        <tissue evidence="4">Whole Body</tissue>
    </source>
</reference>
<dbReference type="InterPro" id="IPR028160">
    <property type="entry name" value="Slx9-like"/>
</dbReference>
<dbReference type="Pfam" id="PF15341">
    <property type="entry name" value="SLX9"/>
    <property type="match status" value="1"/>
</dbReference>
<keyword evidence="3" id="KW-0539">Nucleus</keyword>
<dbReference type="PANTHER" id="PTHR31109">
    <property type="entry name" value="PROTEIN FAM207A"/>
    <property type="match status" value="1"/>
</dbReference>
<protein>
    <submittedName>
        <fullName evidence="4">FAM207A</fullName>
    </submittedName>
</protein>
<gene>
    <name evidence="4" type="ORF">LAZ67_22001188</name>
</gene>
<dbReference type="PANTHER" id="PTHR31109:SF2">
    <property type="entry name" value="RIBOSOME BIOGENESIS PROTEIN SLX9 HOMOLOG"/>
    <property type="match status" value="1"/>
</dbReference>
<evidence type="ECO:0000256" key="3">
    <source>
        <dbReference type="ARBA" id="ARBA00023242"/>
    </source>
</evidence>